<reference evidence="1 2" key="1">
    <citation type="submission" date="2016-11" db="EMBL/GenBank/DDBJ databases">
        <authorList>
            <person name="Jaros S."/>
            <person name="Januszkiewicz K."/>
            <person name="Wedrychowicz H."/>
        </authorList>
    </citation>
    <scope>NUCLEOTIDE SEQUENCE [LARGE SCALE GENOMIC DNA]</scope>
    <source>
        <strain evidence="1 2">OK807</strain>
    </source>
</reference>
<dbReference type="AlphaFoldDB" id="A0A1K1Y4J2"/>
<evidence type="ECO:0000313" key="1">
    <source>
        <dbReference type="EMBL" id="SFX56776.1"/>
    </source>
</evidence>
<organism evidence="1 2">
    <name type="scientific">Streptomyces atratus</name>
    <dbReference type="NCBI Taxonomy" id="1893"/>
    <lineage>
        <taxon>Bacteria</taxon>
        <taxon>Bacillati</taxon>
        <taxon>Actinomycetota</taxon>
        <taxon>Actinomycetes</taxon>
        <taxon>Kitasatosporales</taxon>
        <taxon>Streptomycetaceae</taxon>
        <taxon>Streptomyces</taxon>
    </lineage>
</organism>
<protein>
    <submittedName>
        <fullName evidence="1">Uncharacterized protein</fullName>
    </submittedName>
</protein>
<dbReference type="EMBL" id="FPJO01000004">
    <property type="protein sequence ID" value="SFX56776.1"/>
    <property type="molecule type" value="Genomic_DNA"/>
</dbReference>
<sequence length="83" mass="8909">MNSTFAARRRIAGKLIVGLAANEVPVVAAVCHDDMYVDREQALVTADAVRGLRTWVTDAYAHDGVRADAAVLDRLIAMARGEA</sequence>
<proteinExistence type="predicted"/>
<gene>
    <name evidence="1" type="ORF">SAMN02787144_1004101</name>
</gene>
<dbReference type="Proteomes" id="UP000181909">
    <property type="component" value="Unassembled WGS sequence"/>
</dbReference>
<dbReference type="STRING" id="1893.SAMN02787144_1004101"/>
<evidence type="ECO:0000313" key="2">
    <source>
        <dbReference type="Proteomes" id="UP000181909"/>
    </source>
</evidence>
<accession>A0A1K1Y4J2</accession>
<name>A0A1K1Y4J2_STRAR</name>